<dbReference type="AlphaFoldDB" id="A0A828QUW0"/>
<proteinExistence type="predicted"/>
<comment type="caution">
    <text evidence="1">The sequence shown here is derived from an EMBL/GenBank/DDBJ whole genome shotgun (WGS) entry which is preliminary data.</text>
</comment>
<dbReference type="Proteomes" id="UP000005813">
    <property type="component" value="Unassembled WGS sequence"/>
</dbReference>
<accession>A0A828QUW0</accession>
<evidence type="ECO:0000313" key="2">
    <source>
        <dbReference type="Proteomes" id="UP000005813"/>
    </source>
</evidence>
<dbReference type="EMBL" id="AEPU01000036">
    <property type="protein sequence ID" value="EFU71096.1"/>
    <property type="molecule type" value="Genomic_DNA"/>
</dbReference>
<evidence type="ECO:0000313" key="1">
    <source>
        <dbReference type="EMBL" id="EFU71096.1"/>
    </source>
</evidence>
<dbReference type="RefSeq" id="WP_004278190.1">
    <property type="nucleotide sequence ID" value="NZ_GL622228.1"/>
</dbReference>
<organism evidence="1 2">
    <name type="scientific">Campylobacter upsaliensis JV21</name>
    <dbReference type="NCBI Taxonomy" id="888826"/>
    <lineage>
        <taxon>Bacteria</taxon>
        <taxon>Pseudomonadati</taxon>
        <taxon>Campylobacterota</taxon>
        <taxon>Epsilonproteobacteria</taxon>
        <taxon>Campylobacterales</taxon>
        <taxon>Campylobacteraceae</taxon>
        <taxon>Campylobacter</taxon>
    </lineage>
</organism>
<name>A0A828QUW0_CAMUP</name>
<gene>
    <name evidence="1" type="ORF">HMPREF9400_1658</name>
</gene>
<reference evidence="1 2" key="1">
    <citation type="submission" date="2010-12" db="EMBL/GenBank/DDBJ databases">
        <authorList>
            <person name="Muzny D."/>
            <person name="Qin X."/>
            <person name="Buhay C."/>
            <person name="Dugan-Rocha S."/>
            <person name="Ding Y."/>
            <person name="Chen G."/>
            <person name="Hawes A."/>
            <person name="Holder M."/>
            <person name="Jhangiani S."/>
            <person name="Johnson A."/>
            <person name="Khan Z."/>
            <person name="Li Z."/>
            <person name="Liu W."/>
            <person name="Liu X."/>
            <person name="Perez L."/>
            <person name="Shen H."/>
            <person name="Wang Q."/>
            <person name="Watt J."/>
            <person name="Xi L."/>
            <person name="Xin Y."/>
            <person name="Zhou J."/>
            <person name="Deng J."/>
            <person name="Jiang H."/>
            <person name="Liu Y."/>
            <person name="Qu J."/>
            <person name="Song X.-Z."/>
            <person name="Zhang L."/>
            <person name="Villasana D."/>
            <person name="Johnson A."/>
            <person name="Liu J."/>
            <person name="Liyanage D."/>
            <person name="Lorensuhewa L."/>
            <person name="Robinson T."/>
            <person name="Song A."/>
            <person name="Song B.-B."/>
            <person name="Dinh H."/>
            <person name="Thornton R."/>
            <person name="Coyle M."/>
            <person name="Francisco L."/>
            <person name="Jackson L."/>
            <person name="Javaid M."/>
            <person name="Korchina V."/>
            <person name="Kovar C."/>
            <person name="Mata R."/>
            <person name="Mathew T."/>
            <person name="Ngo R."/>
            <person name="Nguyen L."/>
            <person name="Nguyen N."/>
            <person name="Okwuonu G."/>
            <person name="Ongeri F."/>
            <person name="Pham C."/>
            <person name="Simmons D."/>
            <person name="Wilczek-Boney K."/>
            <person name="Hale W."/>
            <person name="Jakkamsetti A."/>
            <person name="Pham P."/>
            <person name="Ruth R."/>
            <person name="San Lucas F."/>
            <person name="Warren J."/>
            <person name="Zhang J."/>
            <person name="Zhao Z."/>
            <person name="Zhou C."/>
            <person name="Zhu D."/>
            <person name="Lee S."/>
            <person name="Bess C."/>
            <person name="Blankenburg K."/>
            <person name="Forbes L."/>
            <person name="Fu Q."/>
            <person name="Gubbala S."/>
            <person name="Hirani K."/>
            <person name="Jayaseelan J.C."/>
            <person name="Lara F."/>
            <person name="Munidasa M."/>
            <person name="Palculict T."/>
            <person name="Patil S."/>
            <person name="Pu L.-L."/>
            <person name="Saada N."/>
            <person name="Tang L."/>
            <person name="Weissenberger G."/>
            <person name="Zhu Y."/>
            <person name="Hemphill L."/>
            <person name="Shang Y."/>
            <person name="Youmans B."/>
            <person name="Ayvaz T."/>
            <person name="Ross M."/>
            <person name="Santibanez J."/>
            <person name="Aqrawi P."/>
            <person name="Gross S."/>
            <person name="Joshi V."/>
            <person name="Fowler G."/>
            <person name="Nazareth L."/>
            <person name="Reid J."/>
            <person name="Worley K."/>
            <person name="Petrosino J."/>
            <person name="Highlander S."/>
            <person name="Gibbs R."/>
        </authorList>
    </citation>
    <scope>NUCLEOTIDE SEQUENCE [LARGE SCALE GENOMIC DNA]</scope>
    <source>
        <strain evidence="1 2">JV21</strain>
    </source>
</reference>
<protein>
    <submittedName>
        <fullName evidence="1">Uncharacterized protein</fullName>
    </submittedName>
</protein>
<sequence>MFANIEINARDLTGFDSQDILDMYLKLEQDKRKIFLMHIVWYLDNDKAEDLMREINNYLRYKNPKSSIKKR</sequence>